<dbReference type="Proteomes" id="UP000663722">
    <property type="component" value="Chromosome"/>
</dbReference>
<name>A0A975BY42_9BACT</name>
<accession>A0A975BY42</accession>
<dbReference type="KEGG" id="dmm:dnm_093810"/>
<proteinExistence type="predicted"/>
<organism evidence="1 2">
    <name type="scientific">Desulfonema magnum</name>
    <dbReference type="NCBI Taxonomy" id="45655"/>
    <lineage>
        <taxon>Bacteria</taxon>
        <taxon>Pseudomonadati</taxon>
        <taxon>Thermodesulfobacteriota</taxon>
        <taxon>Desulfobacteria</taxon>
        <taxon>Desulfobacterales</taxon>
        <taxon>Desulfococcaceae</taxon>
        <taxon>Desulfonema</taxon>
    </lineage>
</organism>
<evidence type="ECO:0000313" key="1">
    <source>
        <dbReference type="EMBL" id="QTA93280.1"/>
    </source>
</evidence>
<evidence type="ECO:0000313" key="2">
    <source>
        <dbReference type="Proteomes" id="UP000663722"/>
    </source>
</evidence>
<keyword evidence="2" id="KW-1185">Reference proteome</keyword>
<gene>
    <name evidence="1" type="ORF">dnm_093810</name>
</gene>
<dbReference type="EMBL" id="CP061800">
    <property type="protein sequence ID" value="QTA93280.1"/>
    <property type="molecule type" value="Genomic_DNA"/>
</dbReference>
<reference evidence="1" key="1">
    <citation type="journal article" date="2021" name="Microb. Physiol.">
        <title>Proteogenomic Insights into the Physiology of Marine, Sulfate-Reducing, Filamentous Desulfonema limicola and Desulfonema magnum.</title>
        <authorList>
            <person name="Schnaars V."/>
            <person name="Wohlbrand L."/>
            <person name="Scheve S."/>
            <person name="Hinrichs C."/>
            <person name="Reinhardt R."/>
            <person name="Rabus R."/>
        </authorList>
    </citation>
    <scope>NUCLEOTIDE SEQUENCE</scope>
    <source>
        <strain evidence="1">4be13</strain>
    </source>
</reference>
<protein>
    <submittedName>
        <fullName evidence="1">Uncharacterized protein</fullName>
    </submittedName>
</protein>
<sequence length="84" mass="9773">MLFGKFSPDKICFAKLQVWHSLLHDIPPVTDYPVFCNAVKYLVNVCFPLPFHAVIWYFEYLTGEGLRTLSEPEKKSLNTEHIKT</sequence>
<dbReference type="AlphaFoldDB" id="A0A975BY42"/>